<dbReference type="GO" id="GO:0007166">
    <property type="term" value="P:cell surface receptor signaling pathway"/>
    <property type="evidence" value="ECO:0007669"/>
    <property type="project" value="EnsemblFungi"/>
</dbReference>
<evidence type="ECO:0000256" key="8">
    <source>
        <dbReference type="SAM" id="Phobius"/>
    </source>
</evidence>
<proteinExistence type="inferred from homology"/>
<feature type="compositionally biased region" description="Acidic residues" evidence="7">
    <location>
        <begin position="22"/>
        <end position="38"/>
    </location>
</feature>
<evidence type="ECO:0000256" key="6">
    <source>
        <dbReference type="PIRNR" id="PIRNR015840"/>
    </source>
</evidence>
<dbReference type="GO" id="GO:0005886">
    <property type="term" value="C:plasma membrane"/>
    <property type="evidence" value="ECO:0007669"/>
    <property type="project" value="EnsemblFungi"/>
</dbReference>
<accession>A0A1G4J3B9</accession>
<evidence type="ECO:0000256" key="4">
    <source>
        <dbReference type="ARBA" id="ARBA00022989"/>
    </source>
</evidence>
<evidence type="ECO:0000256" key="5">
    <source>
        <dbReference type="ARBA" id="ARBA00023136"/>
    </source>
</evidence>
<comment type="subcellular location">
    <subcellularLocation>
        <location evidence="1">Membrane</location>
    </subcellularLocation>
</comment>
<dbReference type="InterPro" id="IPR005045">
    <property type="entry name" value="CDC50/LEM3_fam"/>
</dbReference>
<protein>
    <submittedName>
        <fullName evidence="9">LADA_0D00518g1_1</fullName>
    </submittedName>
</protein>
<keyword evidence="4 8" id="KW-1133">Transmembrane helix</keyword>
<dbReference type="OrthoDB" id="340608at2759"/>
<dbReference type="GO" id="GO:0015247">
    <property type="term" value="F:aminophospholipid flippase activity"/>
    <property type="evidence" value="ECO:0007669"/>
    <property type="project" value="EnsemblFungi"/>
</dbReference>
<evidence type="ECO:0000256" key="3">
    <source>
        <dbReference type="ARBA" id="ARBA00022692"/>
    </source>
</evidence>
<name>A0A1G4J3B9_9SACH</name>
<dbReference type="STRING" id="1266660.A0A1G4J3B9"/>
<feature type="region of interest" description="Disordered" evidence="7">
    <location>
        <begin position="22"/>
        <end position="56"/>
    </location>
</feature>
<dbReference type="GO" id="GO:0005783">
    <property type="term" value="C:endoplasmic reticulum"/>
    <property type="evidence" value="ECO:0007669"/>
    <property type="project" value="EnsemblFungi"/>
</dbReference>
<keyword evidence="10" id="KW-1185">Reference proteome</keyword>
<dbReference type="PANTHER" id="PTHR10926:SF20">
    <property type="entry name" value="PHOSPHOLIPID-TRANSPORTING ATPASE ACCESSORY SUBUNIT LEM3"/>
    <property type="match status" value="1"/>
</dbReference>
<sequence length="414" mass="47031">MAHVSLKTVGNVFKKKDKDLDVKDEDEDLDASEFEDDEEKRPKPQKNRRPKETPFTQQRLASLNPVVTPRGVVCLYIILAAIFVIFGAVLLKVSMKVDQVLIYYQDCPNAAPQGSWGDMSPEQYDWQFHKNLSYSKAPQWRYVPPSSSDTNNGTCEIRFTTPHDLPHTVFFSYWVENFYGNHRRYVLSFSEEQLNGDDTSISTVRNNPGINCKPMVSNHEGKQYYPCGLIANSMFNDTFPMELIGVGSTGNYSLTNKGITWSTNRNRFKTTKLNHSRIAPPPNWVKQYPDGYNSTNVPDIHNWEEFQNWMAAPAFSKFQRLVRRNDNDTLVAGEYQVNIGLNWPVTEFNGKKGIFLTHGSSIGGRNNFLGIVYIVGGALCIGLAVLLFVASMITGRSIGDLRNLSWNREIESER</sequence>
<evidence type="ECO:0000313" key="10">
    <source>
        <dbReference type="Proteomes" id="UP000190274"/>
    </source>
</evidence>
<gene>
    <name evidence="9" type="ORF">LADA_0D00518G</name>
</gene>
<dbReference type="GO" id="GO:1990531">
    <property type="term" value="C:phospholipid-translocating ATPase complex"/>
    <property type="evidence" value="ECO:0007669"/>
    <property type="project" value="EnsemblFungi"/>
</dbReference>
<dbReference type="Proteomes" id="UP000190274">
    <property type="component" value="Chromosome D"/>
</dbReference>
<dbReference type="GO" id="GO:0005794">
    <property type="term" value="C:Golgi apparatus"/>
    <property type="evidence" value="ECO:0007669"/>
    <property type="project" value="TreeGrafter"/>
</dbReference>
<evidence type="ECO:0000256" key="7">
    <source>
        <dbReference type="SAM" id="MobiDB-lite"/>
    </source>
</evidence>
<dbReference type="AlphaFoldDB" id="A0A1G4J3B9"/>
<dbReference type="EMBL" id="LT598454">
    <property type="protein sequence ID" value="SCU84219.1"/>
    <property type="molecule type" value="Genomic_DNA"/>
</dbReference>
<dbReference type="GO" id="GO:0044088">
    <property type="term" value="P:regulation of vacuole organization"/>
    <property type="evidence" value="ECO:0007669"/>
    <property type="project" value="EnsemblFungi"/>
</dbReference>
<feature type="transmembrane region" description="Helical" evidence="8">
    <location>
        <begin position="70"/>
        <end position="91"/>
    </location>
</feature>
<keyword evidence="5 6" id="KW-0472">Membrane</keyword>
<comment type="similarity">
    <text evidence="2 6">Belongs to the CDC50/LEM3 family.</text>
</comment>
<dbReference type="PIRSF" id="PIRSF015840">
    <property type="entry name" value="DUF284_TM_euk"/>
    <property type="match status" value="1"/>
</dbReference>
<evidence type="ECO:0000256" key="1">
    <source>
        <dbReference type="ARBA" id="ARBA00004370"/>
    </source>
</evidence>
<feature type="transmembrane region" description="Helical" evidence="8">
    <location>
        <begin position="368"/>
        <end position="393"/>
    </location>
</feature>
<dbReference type="Pfam" id="PF03381">
    <property type="entry name" value="CDC50"/>
    <property type="match status" value="1"/>
</dbReference>
<keyword evidence="3 8" id="KW-0812">Transmembrane</keyword>
<dbReference type="GO" id="GO:0140345">
    <property type="term" value="F:phosphatidylcholine flippase activity"/>
    <property type="evidence" value="ECO:0007669"/>
    <property type="project" value="EnsemblFungi"/>
</dbReference>
<evidence type="ECO:0000256" key="2">
    <source>
        <dbReference type="ARBA" id="ARBA00009457"/>
    </source>
</evidence>
<organism evidence="9 10">
    <name type="scientific">Lachancea dasiensis</name>
    <dbReference type="NCBI Taxonomy" id="1072105"/>
    <lineage>
        <taxon>Eukaryota</taxon>
        <taxon>Fungi</taxon>
        <taxon>Dikarya</taxon>
        <taxon>Ascomycota</taxon>
        <taxon>Saccharomycotina</taxon>
        <taxon>Saccharomycetes</taxon>
        <taxon>Saccharomycetales</taxon>
        <taxon>Saccharomycetaceae</taxon>
        <taxon>Lachancea</taxon>
    </lineage>
</organism>
<reference evidence="9 10" key="1">
    <citation type="submission" date="2016-03" db="EMBL/GenBank/DDBJ databases">
        <authorList>
            <person name="Devillers H."/>
        </authorList>
    </citation>
    <scope>NUCLEOTIDE SEQUENCE [LARGE SCALE GENOMIC DNA]</scope>
    <source>
        <strain evidence="9">CBS 10888</strain>
    </source>
</reference>
<evidence type="ECO:0000313" key="9">
    <source>
        <dbReference type="EMBL" id="SCU84219.1"/>
    </source>
</evidence>
<dbReference type="PANTHER" id="PTHR10926">
    <property type="entry name" value="CELL CYCLE CONTROL PROTEIN 50"/>
    <property type="match status" value="1"/>
</dbReference>